<dbReference type="Pfam" id="PF14322">
    <property type="entry name" value="SusD-like_3"/>
    <property type="match status" value="1"/>
</dbReference>
<accession>A0ABT6YIR4</accession>
<proteinExistence type="inferred from homology"/>
<dbReference type="RefSeq" id="WP_283368628.1">
    <property type="nucleotide sequence ID" value="NZ_JASHID010000002.1"/>
</dbReference>
<evidence type="ECO:0000256" key="5">
    <source>
        <dbReference type="ARBA" id="ARBA00023237"/>
    </source>
</evidence>
<evidence type="ECO:0000256" key="4">
    <source>
        <dbReference type="ARBA" id="ARBA00023136"/>
    </source>
</evidence>
<dbReference type="SUPFAM" id="SSF48452">
    <property type="entry name" value="TPR-like"/>
    <property type="match status" value="1"/>
</dbReference>
<keyword evidence="9" id="KW-1185">Reference proteome</keyword>
<sequence>MKKSIYSILAVTTLLLSSCEDQLDQQPVSSTTAASFYTNTNDFTQAVNGVYSKLTSYPSQVLWLGEMRSDNVNALHDGNRDWQGVNDFSPNITTTGFVQTAWNDNFNGIFNANSVLQALETKGSVITDASLKTRFAAETRFLRAFYYFQLVRTFGKVPLIDKALTASEVETVPRSSVAEVYKLIISDLEFASQNLPASYTGTNIGRATSYAAKGLLGLVYLTRSGATYNIEGAGLNANENDKALALFNEIIASQQFQLLSSYNSVFAYDNENNKEVIFDVQFMSSSNGAGFPSHLVPVAFWTGQGISNSYGNGYGSSNFSVAKELRSSYLTNASDGRYTFNIQTTYSSPFIKKYIDISKKGTSGKDWPINFIVQRYADILLLKAEALIKIGNGPSKEADALANQVRARVGLPAIANVTLETLLEERRKEFLGEGLRWNDLVRSGLAISKMNAWIKNDAITTINPIIADYLIYPVPAVELGTKAGLYQQNPSYY</sequence>
<gene>
    <name evidence="8" type="ORF">QM480_03230</name>
</gene>
<organism evidence="8 9">
    <name type="scientific">Flectobacillus longus</name>
    <dbReference type="NCBI Taxonomy" id="2984207"/>
    <lineage>
        <taxon>Bacteria</taxon>
        <taxon>Pseudomonadati</taxon>
        <taxon>Bacteroidota</taxon>
        <taxon>Cytophagia</taxon>
        <taxon>Cytophagales</taxon>
        <taxon>Flectobacillaceae</taxon>
        <taxon>Flectobacillus</taxon>
    </lineage>
</organism>
<dbReference type="Proteomes" id="UP001236569">
    <property type="component" value="Unassembled WGS sequence"/>
</dbReference>
<dbReference type="InterPro" id="IPR012944">
    <property type="entry name" value="SusD_RagB_dom"/>
</dbReference>
<dbReference type="EMBL" id="JASHID010000002">
    <property type="protein sequence ID" value="MDI9863322.1"/>
    <property type="molecule type" value="Genomic_DNA"/>
</dbReference>
<evidence type="ECO:0000313" key="9">
    <source>
        <dbReference type="Proteomes" id="UP001236569"/>
    </source>
</evidence>
<feature type="domain" description="SusD-like N-terminal" evidence="7">
    <location>
        <begin position="42"/>
        <end position="221"/>
    </location>
</feature>
<reference evidence="8 9" key="1">
    <citation type="submission" date="2023-05" db="EMBL/GenBank/DDBJ databases">
        <title>Novel species of genus Flectobacillus isolated from stream in China.</title>
        <authorList>
            <person name="Lu H."/>
        </authorList>
    </citation>
    <scope>NUCLEOTIDE SEQUENCE [LARGE SCALE GENOMIC DNA]</scope>
    <source>
        <strain evidence="8 9">DC10W</strain>
    </source>
</reference>
<evidence type="ECO:0000256" key="3">
    <source>
        <dbReference type="ARBA" id="ARBA00022729"/>
    </source>
</evidence>
<keyword evidence="4" id="KW-0472">Membrane</keyword>
<protein>
    <submittedName>
        <fullName evidence="8">RagB/SusD family nutrient uptake outer membrane protein</fullName>
    </submittedName>
</protein>
<evidence type="ECO:0000313" key="8">
    <source>
        <dbReference type="EMBL" id="MDI9863322.1"/>
    </source>
</evidence>
<comment type="similarity">
    <text evidence="2">Belongs to the SusD family.</text>
</comment>
<keyword evidence="3" id="KW-0732">Signal</keyword>
<evidence type="ECO:0000259" key="6">
    <source>
        <dbReference type="Pfam" id="PF07980"/>
    </source>
</evidence>
<dbReference type="Gene3D" id="1.25.40.390">
    <property type="match status" value="1"/>
</dbReference>
<evidence type="ECO:0000256" key="2">
    <source>
        <dbReference type="ARBA" id="ARBA00006275"/>
    </source>
</evidence>
<feature type="domain" description="RagB/SusD" evidence="6">
    <location>
        <begin position="318"/>
        <end position="492"/>
    </location>
</feature>
<dbReference type="CDD" id="cd08977">
    <property type="entry name" value="SusD"/>
    <property type="match status" value="1"/>
</dbReference>
<keyword evidence="5" id="KW-0998">Cell outer membrane</keyword>
<dbReference type="InterPro" id="IPR011990">
    <property type="entry name" value="TPR-like_helical_dom_sf"/>
</dbReference>
<dbReference type="PROSITE" id="PS51257">
    <property type="entry name" value="PROKAR_LIPOPROTEIN"/>
    <property type="match status" value="1"/>
</dbReference>
<comment type="caution">
    <text evidence="8">The sequence shown here is derived from an EMBL/GenBank/DDBJ whole genome shotgun (WGS) entry which is preliminary data.</text>
</comment>
<name>A0ABT6YIR4_9BACT</name>
<comment type="subcellular location">
    <subcellularLocation>
        <location evidence="1">Cell outer membrane</location>
    </subcellularLocation>
</comment>
<dbReference type="Pfam" id="PF07980">
    <property type="entry name" value="SusD_RagB"/>
    <property type="match status" value="1"/>
</dbReference>
<evidence type="ECO:0000259" key="7">
    <source>
        <dbReference type="Pfam" id="PF14322"/>
    </source>
</evidence>
<evidence type="ECO:0000256" key="1">
    <source>
        <dbReference type="ARBA" id="ARBA00004442"/>
    </source>
</evidence>
<dbReference type="InterPro" id="IPR033985">
    <property type="entry name" value="SusD-like_N"/>
</dbReference>